<dbReference type="PROSITE" id="PS50943">
    <property type="entry name" value="HTH_CROC1"/>
    <property type="match status" value="1"/>
</dbReference>
<accession>A0AA47B394</accession>
<dbReference type="AlphaFoldDB" id="A0AA47B394"/>
<dbReference type="Pfam" id="PF01381">
    <property type="entry name" value="HTH_3"/>
    <property type="match status" value="1"/>
</dbReference>
<dbReference type="InterPro" id="IPR053163">
    <property type="entry name" value="HTH-type_regulator_Rgg"/>
</dbReference>
<dbReference type="CDD" id="cd00093">
    <property type="entry name" value="HTH_XRE"/>
    <property type="match status" value="1"/>
</dbReference>
<dbReference type="PANTHER" id="PTHR37038">
    <property type="entry name" value="TRANSCRIPTIONAL REGULATOR-RELATED"/>
    <property type="match status" value="1"/>
</dbReference>
<reference evidence="2" key="1">
    <citation type="submission" date="2021-09" db="EMBL/GenBank/DDBJ databases">
        <title>Lactobacillus species from Apis mellifera, Switzerland.</title>
        <authorList>
            <person name="Pfister J."/>
            <person name="Brown A."/>
            <person name="Neumann P."/>
            <person name="Collaud A."/>
            <person name="Retschnig G."/>
            <person name="Perreten V."/>
        </authorList>
    </citation>
    <scope>NUCLEOTIDE SEQUENCE</scope>
    <source>
        <strain evidence="2">IBH002</strain>
    </source>
</reference>
<dbReference type="InterPro" id="IPR010057">
    <property type="entry name" value="Transcription_activator_Rgg_C"/>
</dbReference>
<keyword evidence="3" id="KW-1185">Reference proteome</keyword>
<dbReference type="RefSeq" id="WP_052727781.1">
    <property type="nucleotide sequence ID" value="NZ_CP084389.1"/>
</dbReference>
<dbReference type="PANTHER" id="PTHR37038:SF12">
    <property type="entry name" value="TRANSCRIPTIONAL REGULATOR"/>
    <property type="match status" value="1"/>
</dbReference>
<gene>
    <name evidence="2" type="ORF">LDX53_07110</name>
</gene>
<name>A0AA47B394_9LACO</name>
<evidence type="ECO:0000313" key="2">
    <source>
        <dbReference type="EMBL" id="UZX29337.1"/>
    </source>
</evidence>
<feature type="domain" description="HTH cro/C1-type" evidence="1">
    <location>
        <begin position="8"/>
        <end position="61"/>
    </location>
</feature>
<dbReference type="SUPFAM" id="SSF47413">
    <property type="entry name" value="lambda repressor-like DNA-binding domains"/>
    <property type="match status" value="1"/>
</dbReference>
<dbReference type="Proteomes" id="UP001164557">
    <property type="component" value="Chromosome"/>
</dbReference>
<evidence type="ECO:0000313" key="3">
    <source>
        <dbReference type="Proteomes" id="UP001164557"/>
    </source>
</evidence>
<protein>
    <submittedName>
        <fullName evidence="2">Helix-turn-helix transcriptional regulator</fullName>
    </submittedName>
</protein>
<organism evidence="2 3">
    <name type="scientific">Lactobacillus helsingborgensis</name>
    <dbReference type="NCBI Taxonomy" id="1218494"/>
    <lineage>
        <taxon>Bacteria</taxon>
        <taxon>Bacillati</taxon>
        <taxon>Bacillota</taxon>
        <taxon>Bacilli</taxon>
        <taxon>Lactobacillales</taxon>
        <taxon>Lactobacillaceae</taxon>
        <taxon>Lactobacillus</taxon>
    </lineage>
</organism>
<dbReference type="Gene3D" id="1.25.40.10">
    <property type="entry name" value="Tetratricopeptide repeat domain"/>
    <property type="match status" value="1"/>
</dbReference>
<dbReference type="InterPro" id="IPR011990">
    <property type="entry name" value="TPR-like_helical_dom_sf"/>
</dbReference>
<dbReference type="InterPro" id="IPR010982">
    <property type="entry name" value="Lambda_DNA-bd_dom_sf"/>
</dbReference>
<evidence type="ECO:0000259" key="1">
    <source>
        <dbReference type="PROSITE" id="PS50943"/>
    </source>
</evidence>
<dbReference type="InterPro" id="IPR001387">
    <property type="entry name" value="Cro/C1-type_HTH"/>
</dbReference>
<dbReference type="GO" id="GO:0003677">
    <property type="term" value="F:DNA binding"/>
    <property type="evidence" value="ECO:0007669"/>
    <property type="project" value="InterPro"/>
</dbReference>
<proteinExistence type="predicted"/>
<dbReference type="SMART" id="SM00530">
    <property type="entry name" value="HTH_XRE"/>
    <property type="match status" value="1"/>
</dbReference>
<dbReference type="Pfam" id="PF21259">
    <property type="entry name" value="Rgg_C"/>
    <property type="match status" value="1"/>
</dbReference>
<dbReference type="EMBL" id="CP084389">
    <property type="protein sequence ID" value="UZX29337.1"/>
    <property type="molecule type" value="Genomic_DNA"/>
</dbReference>
<sequence length="276" mass="31979">MNYIGDKLKNLRQQLGLTQTEMAAGVISVSFYSKVERGLNDIGVNDFLEILKSHNVTPKEFFEDIIIKDNDEKKLNGLVNRFIKVATEDNDVEINKVIKELDKIKIQTPFIKFSKLAAKLIANTHDKKALKRLTTKQKNQIKKMIFQKDTDENEYYRIVILANIIRIYSFEEATFLVKGVIRRYDSSEKVESKTEVALSGLMINYINWCMELGKLDYCYEPLNFLKRLPEKIDLAFTKILGLYFGDLIKQKKNEAKEIRVILDKAGYSTFVNKIAK</sequence>